<proteinExistence type="predicted"/>
<reference evidence="1 2" key="1">
    <citation type="submission" date="2022-11" db="EMBL/GenBank/DDBJ databases">
        <title>Minimal conservation of predation-associated metabolite biosynthetic gene clusters underscores biosynthetic potential of Myxococcota including descriptions for ten novel species: Archangium lansinium sp. nov., Myxococcus landrumus sp. nov., Nannocystis bai.</title>
        <authorList>
            <person name="Ahearne A."/>
            <person name="Stevens C."/>
            <person name="Dowd S."/>
        </authorList>
    </citation>
    <scope>NUCLEOTIDE SEQUENCE [LARGE SCALE GENOMIC DNA]</scope>
    <source>
        <strain evidence="1 2">NCELM</strain>
    </source>
</reference>
<organism evidence="1 2">
    <name type="scientific">Nannocystis radixulma</name>
    <dbReference type="NCBI Taxonomy" id="2995305"/>
    <lineage>
        <taxon>Bacteria</taxon>
        <taxon>Pseudomonadati</taxon>
        <taxon>Myxococcota</taxon>
        <taxon>Polyangia</taxon>
        <taxon>Nannocystales</taxon>
        <taxon>Nannocystaceae</taxon>
        <taxon>Nannocystis</taxon>
    </lineage>
</organism>
<dbReference type="Proteomes" id="UP001217838">
    <property type="component" value="Unassembled WGS sequence"/>
</dbReference>
<dbReference type="SUPFAM" id="SSF82171">
    <property type="entry name" value="DPP6 N-terminal domain-like"/>
    <property type="match status" value="1"/>
</dbReference>
<dbReference type="PROSITE" id="PS51257">
    <property type="entry name" value="PROKAR_LIPOPROTEIN"/>
    <property type="match status" value="1"/>
</dbReference>
<dbReference type="EMBL" id="JAQNDN010000013">
    <property type="protein sequence ID" value="MDC0670891.1"/>
    <property type="molecule type" value="Genomic_DNA"/>
</dbReference>
<accession>A0ABT5B9S6</accession>
<keyword evidence="2" id="KW-1185">Reference proteome</keyword>
<evidence type="ECO:0000313" key="1">
    <source>
        <dbReference type="EMBL" id="MDC0670891.1"/>
    </source>
</evidence>
<protein>
    <recommendedName>
        <fullName evidence="3">Lipoprotein</fullName>
    </recommendedName>
</protein>
<dbReference type="RefSeq" id="WP_272000862.1">
    <property type="nucleotide sequence ID" value="NZ_JAQNDN010000013.1"/>
</dbReference>
<sequence>MFVRPLAAALALTACGDEAAPGWICPLDQPVQIASPSAGWTPKLGRRALLERLGDHVLYSFPLQNKPGAEYWFVDRCGGAPERFHPTAPSLLYALGQITADHVVVYGLDTNERLLVLDRLDVPGFDEPRPVLGLPDEKFQPWPGASEGPMYIGDRRTSEARVGGAAAIGGTLSTLYVHHGDPAVPAVGLGDQIVNYFVVDDRVLVHDDDGDLRDVDPRTGEFELVLTGVRRVEVAPGGRRLLWQQLGDDRVEPIFLHDRDSGEDIQVAVNDFTALSWNRPDDLLTQLTGIWVVLPDSSHAALYGPAHAIAAVIRLDTGASVTPPAGARLRGAFADQFTLELADDDELVLARWDPHTDALREWFRGPPSSYPPAIFSATDDSVTYSVPDGGRTATLWHVDLVTGESAIQVPRVGSQTTLLPDGRYFTVLPARDYNYDILVFDPDTGLYTIIASDVDDLDVDPEHGVLHSGADGLWFSPFPPL</sequence>
<evidence type="ECO:0008006" key="3">
    <source>
        <dbReference type="Google" id="ProtNLM"/>
    </source>
</evidence>
<comment type="caution">
    <text evidence="1">The sequence shown here is derived from an EMBL/GenBank/DDBJ whole genome shotgun (WGS) entry which is preliminary data.</text>
</comment>
<gene>
    <name evidence="1" type="ORF">POL58_24245</name>
</gene>
<name>A0ABT5B9S6_9BACT</name>
<evidence type="ECO:0000313" key="2">
    <source>
        <dbReference type="Proteomes" id="UP001217838"/>
    </source>
</evidence>